<evidence type="ECO:0000256" key="1">
    <source>
        <dbReference type="ARBA" id="ARBA00004141"/>
    </source>
</evidence>
<evidence type="ECO:0000256" key="3">
    <source>
        <dbReference type="ARBA" id="ARBA00022989"/>
    </source>
</evidence>
<name>A0A8B6CF91_MYTGA</name>
<organism evidence="6 7">
    <name type="scientific">Mytilus galloprovincialis</name>
    <name type="common">Mediterranean mussel</name>
    <dbReference type="NCBI Taxonomy" id="29158"/>
    <lineage>
        <taxon>Eukaryota</taxon>
        <taxon>Metazoa</taxon>
        <taxon>Spiralia</taxon>
        <taxon>Lophotrochozoa</taxon>
        <taxon>Mollusca</taxon>
        <taxon>Bivalvia</taxon>
        <taxon>Autobranchia</taxon>
        <taxon>Pteriomorphia</taxon>
        <taxon>Mytilida</taxon>
        <taxon>Mytiloidea</taxon>
        <taxon>Mytilidae</taxon>
        <taxon>Mytilinae</taxon>
        <taxon>Mytilus</taxon>
    </lineage>
</organism>
<keyword evidence="4 5" id="KW-0472">Membrane</keyword>
<keyword evidence="3 5" id="KW-1133">Transmembrane helix</keyword>
<dbReference type="Proteomes" id="UP000596742">
    <property type="component" value="Unassembled WGS sequence"/>
</dbReference>
<dbReference type="AlphaFoldDB" id="A0A8B6CF91"/>
<proteinExistence type="predicted"/>
<feature type="transmembrane region" description="Helical" evidence="5">
    <location>
        <begin position="114"/>
        <end position="140"/>
    </location>
</feature>
<evidence type="ECO:0000313" key="6">
    <source>
        <dbReference type="EMBL" id="VDI04342.1"/>
    </source>
</evidence>
<evidence type="ECO:0000256" key="5">
    <source>
        <dbReference type="SAM" id="Phobius"/>
    </source>
</evidence>
<evidence type="ECO:0000256" key="2">
    <source>
        <dbReference type="ARBA" id="ARBA00022692"/>
    </source>
</evidence>
<gene>
    <name evidence="6" type="ORF">MGAL_10B013929</name>
</gene>
<dbReference type="PANTHER" id="PTHR21284:SF12">
    <property type="entry name" value="EG:80H7.2 PROTEIN"/>
    <property type="match status" value="1"/>
</dbReference>
<dbReference type="Pfam" id="PF13903">
    <property type="entry name" value="Claudin_2"/>
    <property type="match status" value="1"/>
</dbReference>
<reference evidence="6" key="1">
    <citation type="submission" date="2018-11" db="EMBL/GenBank/DDBJ databases">
        <authorList>
            <person name="Alioto T."/>
            <person name="Alioto T."/>
        </authorList>
    </citation>
    <scope>NUCLEOTIDE SEQUENCE</scope>
</reference>
<sequence length="238" mass="26684">MAARFESWKNLTFLNKCLFVLTFVATLSLILGFGTPFWLTVSVPEDFATKNYNNPSELMIDLIETNHYLGLWQWCFGGNGCIDLGLIAKFGSEKKYQYQWEKDWYEKVKKIIDYWIATRVLASLGFVSAVFVTILLLLFICRGKGTSLCHGLTVIGCFVTGGFLVISVAVFGSGIYNNDDIFSLHRFDIIHHLSFSFGMTCIAAILYTVIGTVLTFILCTGGYDRGGRHRKAATNEDA</sequence>
<dbReference type="GO" id="GO:0016020">
    <property type="term" value="C:membrane"/>
    <property type="evidence" value="ECO:0007669"/>
    <property type="project" value="UniProtKB-SubCell"/>
</dbReference>
<dbReference type="PANTHER" id="PTHR21284">
    <property type="entry name" value="EG:80H7.2 PROTEIN"/>
    <property type="match status" value="1"/>
</dbReference>
<keyword evidence="7" id="KW-1185">Reference proteome</keyword>
<dbReference type="InterPro" id="IPR004031">
    <property type="entry name" value="PMP22/EMP/MP20/Claudin"/>
</dbReference>
<dbReference type="Gene3D" id="1.20.140.150">
    <property type="match status" value="1"/>
</dbReference>
<keyword evidence="2 5" id="KW-0812">Transmembrane</keyword>
<protein>
    <submittedName>
        <fullName evidence="6">Uncharacterized protein</fullName>
    </submittedName>
</protein>
<evidence type="ECO:0000256" key="4">
    <source>
        <dbReference type="ARBA" id="ARBA00023136"/>
    </source>
</evidence>
<comment type="caution">
    <text evidence="6">The sequence shown here is derived from an EMBL/GenBank/DDBJ whole genome shotgun (WGS) entry which is preliminary data.</text>
</comment>
<evidence type="ECO:0000313" key="7">
    <source>
        <dbReference type="Proteomes" id="UP000596742"/>
    </source>
</evidence>
<feature type="transmembrane region" description="Helical" evidence="5">
    <location>
        <begin position="196"/>
        <end position="221"/>
    </location>
</feature>
<dbReference type="OrthoDB" id="6047665at2759"/>
<comment type="subcellular location">
    <subcellularLocation>
        <location evidence="1">Membrane</location>
        <topology evidence="1">Multi-pass membrane protein</topology>
    </subcellularLocation>
</comment>
<dbReference type="EMBL" id="UYJE01001693">
    <property type="protein sequence ID" value="VDI04342.1"/>
    <property type="molecule type" value="Genomic_DNA"/>
</dbReference>
<feature type="transmembrane region" description="Helical" evidence="5">
    <location>
        <begin position="152"/>
        <end position="176"/>
    </location>
</feature>
<accession>A0A8B6CF91</accession>